<evidence type="ECO:0000256" key="5">
    <source>
        <dbReference type="ARBA" id="ARBA00023002"/>
    </source>
</evidence>
<keyword evidence="8" id="KW-1133">Transmembrane helix</keyword>
<keyword evidence="7" id="KW-0503">Monooxygenase</keyword>
<dbReference type="GeneID" id="54472923"/>
<dbReference type="PANTHER" id="PTHR46206:SF2">
    <property type="entry name" value="CYTOCHROME P450 MONOOXYGENASE AUSG-RELATED"/>
    <property type="match status" value="1"/>
</dbReference>
<evidence type="ECO:0000313" key="9">
    <source>
        <dbReference type="EMBL" id="KAF2479827.1"/>
    </source>
</evidence>
<feature type="transmembrane region" description="Helical" evidence="8">
    <location>
        <begin position="7"/>
        <end position="35"/>
    </location>
</feature>
<comment type="similarity">
    <text evidence="2">Belongs to the cytochrome P450 family.</text>
</comment>
<keyword evidence="6" id="KW-0408">Iron</keyword>
<evidence type="ECO:0000313" key="10">
    <source>
        <dbReference type="Proteomes" id="UP000799767"/>
    </source>
</evidence>
<name>A0A6A6PKN6_9PEZI</name>
<dbReference type="GO" id="GO:0004497">
    <property type="term" value="F:monooxygenase activity"/>
    <property type="evidence" value="ECO:0007669"/>
    <property type="project" value="UniProtKB-KW"/>
</dbReference>
<evidence type="ECO:0000256" key="2">
    <source>
        <dbReference type="ARBA" id="ARBA00010617"/>
    </source>
</evidence>
<reference evidence="9" key="1">
    <citation type="journal article" date="2020" name="Stud. Mycol.">
        <title>101 Dothideomycetes genomes: a test case for predicting lifestyles and emergence of pathogens.</title>
        <authorList>
            <person name="Haridas S."/>
            <person name="Albert R."/>
            <person name="Binder M."/>
            <person name="Bloem J."/>
            <person name="Labutti K."/>
            <person name="Salamov A."/>
            <person name="Andreopoulos B."/>
            <person name="Baker S."/>
            <person name="Barry K."/>
            <person name="Bills G."/>
            <person name="Bluhm B."/>
            <person name="Cannon C."/>
            <person name="Castanera R."/>
            <person name="Culley D."/>
            <person name="Daum C."/>
            <person name="Ezra D."/>
            <person name="Gonzalez J."/>
            <person name="Henrissat B."/>
            <person name="Kuo A."/>
            <person name="Liang C."/>
            <person name="Lipzen A."/>
            <person name="Lutzoni F."/>
            <person name="Magnuson J."/>
            <person name="Mondo S."/>
            <person name="Nolan M."/>
            <person name="Ohm R."/>
            <person name="Pangilinan J."/>
            <person name="Park H.-J."/>
            <person name="Ramirez L."/>
            <person name="Alfaro M."/>
            <person name="Sun H."/>
            <person name="Tritt A."/>
            <person name="Yoshinaga Y."/>
            <person name="Zwiers L.-H."/>
            <person name="Turgeon B."/>
            <person name="Goodwin S."/>
            <person name="Spatafora J."/>
            <person name="Crous P."/>
            <person name="Grigoriev I."/>
        </authorList>
    </citation>
    <scope>NUCLEOTIDE SEQUENCE</scope>
    <source>
        <strain evidence="9">CBS 113389</strain>
    </source>
</reference>
<sequence length="504" mass="56520">MNRIITILLAGFETSLPIGTISIAVLAIFLSYFVWHQYGCPRISCINSYAGDWSRKRARQAFLERGQQLLAEGAKRYGDEPFRIITTLGERIILPKSCIHWVEGHSDLDHQAQVAEEFMGAYPGFEGIGAFNDPNRFVIDLVKKKMSSLTAPMLSTFYEEAIAVLDEEFGDSNEFRRIDWAVICSRLTSRISAAIFAGGILAKDPRWQNVTQTYTSNLFQACRALRAWPAPLRPIVVWYLKECKVCRDQIAEARKILAEHQFGTAERDTAFTWMDPRADPVIVQLALAAGALHTTSQLLNQALLDLAYAASDGQSVVDQLQKEFGTCLEASGGKILPSTLPKMNIMEACIKETQRLKPQTLTNLDRLALKAVVLPNGVRVPKGTMISVNQATMWDADTWGEDALVWDPMRWFEPGTTELGRERLVNSSDRHFAFGKGRFICPGRLLVNGELKVALGVILDGWEVRLCKEDYEEAKKKGRGRVDWVPFGFEMLADGRAGVEVRRR</sequence>
<gene>
    <name evidence="9" type="ORF">BDY17DRAFT_26822</name>
</gene>
<dbReference type="Proteomes" id="UP000799767">
    <property type="component" value="Unassembled WGS sequence"/>
</dbReference>
<dbReference type="Pfam" id="PF00067">
    <property type="entry name" value="p450"/>
    <property type="match status" value="1"/>
</dbReference>
<dbReference type="InterPro" id="IPR036396">
    <property type="entry name" value="Cyt_P450_sf"/>
</dbReference>
<organism evidence="9 10">
    <name type="scientific">Neohortaea acidophila</name>
    <dbReference type="NCBI Taxonomy" id="245834"/>
    <lineage>
        <taxon>Eukaryota</taxon>
        <taxon>Fungi</taxon>
        <taxon>Dikarya</taxon>
        <taxon>Ascomycota</taxon>
        <taxon>Pezizomycotina</taxon>
        <taxon>Dothideomycetes</taxon>
        <taxon>Dothideomycetidae</taxon>
        <taxon>Mycosphaerellales</taxon>
        <taxon>Teratosphaeriaceae</taxon>
        <taxon>Neohortaea</taxon>
    </lineage>
</organism>
<evidence type="ECO:0000256" key="6">
    <source>
        <dbReference type="ARBA" id="ARBA00023004"/>
    </source>
</evidence>
<evidence type="ECO:0000256" key="1">
    <source>
        <dbReference type="ARBA" id="ARBA00001971"/>
    </source>
</evidence>
<proteinExistence type="inferred from homology"/>
<comment type="cofactor">
    <cofactor evidence="1">
        <name>heme</name>
        <dbReference type="ChEBI" id="CHEBI:30413"/>
    </cofactor>
</comment>
<dbReference type="GO" id="GO:0016705">
    <property type="term" value="F:oxidoreductase activity, acting on paired donors, with incorporation or reduction of molecular oxygen"/>
    <property type="evidence" value="ECO:0007669"/>
    <property type="project" value="InterPro"/>
</dbReference>
<keyword evidence="4" id="KW-0479">Metal-binding</keyword>
<accession>A0A6A6PKN6</accession>
<dbReference type="InterPro" id="IPR001128">
    <property type="entry name" value="Cyt_P450"/>
</dbReference>
<keyword evidence="8" id="KW-0472">Membrane</keyword>
<keyword evidence="8" id="KW-0812">Transmembrane</keyword>
<keyword evidence="5" id="KW-0560">Oxidoreductase</keyword>
<dbReference type="CDD" id="cd11041">
    <property type="entry name" value="CYP503A1-like"/>
    <property type="match status" value="1"/>
</dbReference>
<evidence type="ECO:0000256" key="4">
    <source>
        <dbReference type="ARBA" id="ARBA00022723"/>
    </source>
</evidence>
<dbReference type="GO" id="GO:0005506">
    <property type="term" value="F:iron ion binding"/>
    <property type="evidence" value="ECO:0007669"/>
    <property type="project" value="InterPro"/>
</dbReference>
<dbReference type="Gene3D" id="1.10.630.10">
    <property type="entry name" value="Cytochrome P450"/>
    <property type="match status" value="1"/>
</dbReference>
<dbReference type="AlphaFoldDB" id="A0A6A6PKN6"/>
<evidence type="ECO:0000256" key="3">
    <source>
        <dbReference type="ARBA" id="ARBA00022617"/>
    </source>
</evidence>
<protein>
    <submittedName>
        <fullName evidence="9">Cytochrome P450</fullName>
    </submittedName>
</protein>
<dbReference type="PANTHER" id="PTHR46206">
    <property type="entry name" value="CYTOCHROME P450"/>
    <property type="match status" value="1"/>
</dbReference>
<keyword evidence="10" id="KW-1185">Reference proteome</keyword>
<dbReference type="OrthoDB" id="1844152at2759"/>
<dbReference type="SUPFAM" id="SSF48264">
    <property type="entry name" value="Cytochrome P450"/>
    <property type="match status" value="1"/>
</dbReference>
<dbReference type="EMBL" id="MU001640">
    <property type="protein sequence ID" value="KAF2479827.1"/>
    <property type="molecule type" value="Genomic_DNA"/>
</dbReference>
<evidence type="ECO:0000256" key="8">
    <source>
        <dbReference type="SAM" id="Phobius"/>
    </source>
</evidence>
<keyword evidence="3" id="KW-0349">Heme</keyword>
<evidence type="ECO:0000256" key="7">
    <source>
        <dbReference type="ARBA" id="ARBA00023033"/>
    </source>
</evidence>
<dbReference type="GO" id="GO:0020037">
    <property type="term" value="F:heme binding"/>
    <property type="evidence" value="ECO:0007669"/>
    <property type="project" value="InterPro"/>
</dbReference>
<dbReference type="RefSeq" id="XP_033586397.1">
    <property type="nucleotide sequence ID" value="XM_033731921.1"/>
</dbReference>